<proteinExistence type="predicted"/>
<gene>
    <name evidence="2" type="ORF">LSUB1_G003476</name>
</gene>
<evidence type="ECO:0000256" key="1">
    <source>
        <dbReference type="SAM" id="MobiDB-lite"/>
    </source>
</evidence>
<organism evidence="2 3">
    <name type="scientific">Lachnellula subtilissima</name>
    <dbReference type="NCBI Taxonomy" id="602034"/>
    <lineage>
        <taxon>Eukaryota</taxon>
        <taxon>Fungi</taxon>
        <taxon>Dikarya</taxon>
        <taxon>Ascomycota</taxon>
        <taxon>Pezizomycotina</taxon>
        <taxon>Leotiomycetes</taxon>
        <taxon>Helotiales</taxon>
        <taxon>Lachnaceae</taxon>
        <taxon>Lachnellula</taxon>
    </lineage>
</organism>
<evidence type="ECO:0008006" key="4">
    <source>
        <dbReference type="Google" id="ProtNLM"/>
    </source>
</evidence>
<feature type="compositionally biased region" description="Basic residues" evidence="1">
    <location>
        <begin position="304"/>
        <end position="314"/>
    </location>
</feature>
<dbReference type="AlphaFoldDB" id="A0A8H8UDA7"/>
<dbReference type="Gene3D" id="3.30.710.10">
    <property type="entry name" value="Potassium Channel Kv1.1, Chain A"/>
    <property type="match status" value="1"/>
</dbReference>
<reference evidence="2 3" key="1">
    <citation type="submission" date="2018-05" db="EMBL/GenBank/DDBJ databases">
        <title>Genome sequencing and assembly of the regulated plant pathogen Lachnellula willkommii and related sister species for the development of diagnostic species identification markers.</title>
        <authorList>
            <person name="Giroux E."/>
            <person name="Bilodeau G."/>
        </authorList>
    </citation>
    <scope>NUCLEOTIDE SEQUENCE [LARGE SCALE GENOMIC DNA]</scope>
    <source>
        <strain evidence="2 3">CBS 197.66</strain>
    </source>
</reference>
<evidence type="ECO:0000313" key="3">
    <source>
        <dbReference type="Proteomes" id="UP000462212"/>
    </source>
</evidence>
<protein>
    <recommendedName>
        <fullName evidence="4">BTB domain-containing protein</fullName>
    </recommendedName>
</protein>
<dbReference type="OrthoDB" id="194443at2759"/>
<evidence type="ECO:0000313" key="2">
    <source>
        <dbReference type="EMBL" id="TVY43792.1"/>
    </source>
</evidence>
<dbReference type="EMBL" id="QGMJ01000056">
    <property type="protein sequence ID" value="TVY43792.1"/>
    <property type="molecule type" value="Genomic_DNA"/>
</dbReference>
<keyword evidence="3" id="KW-1185">Reference proteome</keyword>
<dbReference type="Proteomes" id="UP000462212">
    <property type="component" value="Unassembled WGS sequence"/>
</dbReference>
<feature type="region of interest" description="Disordered" evidence="1">
    <location>
        <begin position="262"/>
        <end position="331"/>
    </location>
</feature>
<comment type="caution">
    <text evidence="2">The sequence shown here is derived from an EMBL/GenBank/DDBJ whole genome shotgun (WGS) entry which is preliminary data.</text>
</comment>
<sequence>MSKMVEQVNGTHLGDASKHYILWFNGSDKLFSALQSSRVTILVGSTSTPFQVPQDLLSQHSPILGEKCRSRIANGAIELPNVKASTFEDFFIWLHVFEPRLGTKSFEAVLDLAMLAETYNIYQLRNQTADLLWREFDDKQWEITPDLLSMVYNSVPSGSVLRQLWASVFAITNNCTASSERDDDYLKWKPAFEAFPGLGWDYFLQMQNVQPRPESLTPGGACRFHDHSDIPSWERKFTTECPYPHGAPAKLPEFDLPIKNTTETPEAKETNGGVVSKEVLPTPEEAVPDFAPVPKQPAAMSSKDKKKKNKKKGKVVVDNGALADGSSVTSG</sequence>
<accession>A0A8H8UDA7</accession>
<name>A0A8H8UDA7_9HELO</name>
<dbReference type="InterPro" id="IPR011333">
    <property type="entry name" value="SKP1/BTB/POZ_sf"/>
</dbReference>